<reference evidence="1" key="1">
    <citation type="submission" date="2014-12" db="EMBL/GenBank/DDBJ databases">
        <title>Parallel Evolution in Life History Adaptation Evident in the Tissue-Specific Poeciliopsis prolifica transcriptome.</title>
        <authorList>
            <person name="Jue N.K."/>
            <person name="Foley R.J."/>
            <person name="Obergfell C."/>
            <person name="Reznick D.N."/>
            <person name="O'Neill R.J."/>
            <person name="O'Neill M.J."/>
        </authorList>
    </citation>
    <scope>NUCLEOTIDE SEQUENCE</scope>
</reference>
<accession>A0A0S7EUW0</accession>
<name>A0A0S7EUW0_9TELE</name>
<evidence type="ECO:0000313" key="1">
    <source>
        <dbReference type="EMBL" id="JAO05466.1"/>
    </source>
</evidence>
<sequence>MYILINEQVYSLSNPASTSVNFAYIGKLIYEVNFEADWTVCVVCHSSLASSRPLAKHETKIDDDGPIVAVLLTVMTLNIKTVQALSERSLYSIFSARAAVRVR</sequence>
<dbReference type="AlphaFoldDB" id="A0A0S7EUW0"/>
<proteinExistence type="predicted"/>
<protein>
    <submittedName>
        <fullName evidence="1">PPUP8881</fullName>
    </submittedName>
</protein>
<organism evidence="1">
    <name type="scientific">Poeciliopsis prolifica</name>
    <name type="common">blackstripe livebearer</name>
    <dbReference type="NCBI Taxonomy" id="188132"/>
    <lineage>
        <taxon>Eukaryota</taxon>
        <taxon>Metazoa</taxon>
        <taxon>Chordata</taxon>
        <taxon>Craniata</taxon>
        <taxon>Vertebrata</taxon>
        <taxon>Euteleostomi</taxon>
        <taxon>Actinopterygii</taxon>
        <taxon>Neopterygii</taxon>
        <taxon>Teleostei</taxon>
        <taxon>Neoteleostei</taxon>
        <taxon>Acanthomorphata</taxon>
        <taxon>Ovalentaria</taxon>
        <taxon>Atherinomorphae</taxon>
        <taxon>Cyprinodontiformes</taxon>
        <taxon>Poeciliidae</taxon>
        <taxon>Poeciliinae</taxon>
        <taxon>Poeciliopsis</taxon>
    </lineage>
</organism>
<gene>
    <name evidence="1" type="primary">PPUP8881</name>
</gene>
<dbReference type="EMBL" id="GBYX01476211">
    <property type="protein sequence ID" value="JAO05466.1"/>
    <property type="molecule type" value="Transcribed_RNA"/>
</dbReference>